<proteinExistence type="predicted"/>
<organism evidence="1">
    <name type="scientific">Salmonella enterica subsp. enterica serovar Corvallis</name>
    <dbReference type="NCBI Taxonomy" id="593905"/>
    <lineage>
        <taxon>Bacteria</taxon>
        <taxon>Pseudomonadati</taxon>
        <taxon>Pseudomonadota</taxon>
        <taxon>Gammaproteobacteria</taxon>
        <taxon>Enterobacterales</taxon>
        <taxon>Enterobacteriaceae</taxon>
        <taxon>Salmonella</taxon>
    </lineage>
</organism>
<dbReference type="Gene3D" id="3.40.50.150">
    <property type="entry name" value="Vaccinia Virus protein VP39"/>
    <property type="match status" value="1"/>
</dbReference>
<reference evidence="1" key="1">
    <citation type="journal article" date="2015" name="Antimicrob. Agents Chemother.">
        <title>IncA/C Plasmid Carrying blaNDM-1, blaCMY-16, and fosA3 in a Salmonella enterica Serovar Corvallis Strain Isolated from a Migratory Wild Bird in Germany.</title>
        <authorList>
            <person name="Villa L."/>
            <person name="Guerra B."/>
            <person name="Schmoger S."/>
            <person name="Fischer J."/>
            <person name="Helmuth R."/>
            <person name="Zong Z."/>
            <person name="Garcia-Fernandez A."/>
            <person name="Carattoli A."/>
        </authorList>
    </citation>
    <scope>NUCLEOTIDE SEQUENCE</scope>
    <source>
        <strain evidence="1">RH-1238</strain>
        <plasmid evidence="1">pRH-1238</plasmid>
    </source>
</reference>
<sequence>MMGAWCAPSMMEDAMFKSSVCSYENRGPYGNNKYRGNCSGFIVKDFIESYMRKPNGLVADPSVGGGSSIDVANELGVRFKGTDLHQGFNLLRDDFLSFLGEPAHLIWWHPPYWDMIQYSGKQWGEPNKWDMSRMNLPEFVEALELAVMNIHDACERGGHYGILMGNLRRDGDYFNLSSLVERIAPGKLVDEIIKTQHNCVSDRTQYSGKLVRIAHEKLLVFRRNDVASSLCLLAAVHRRATNMVSTTWKAAIRRTLQGKTLKLEQIYKEIEPYAKHRENNHWQAKVRQVLQDARFFIRIEVGVYALAE</sequence>
<geneLocation type="plasmid" evidence="1">
    <name>pRH-1238</name>
</geneLocation>
<dbReference type="InterPro" id="IPR029063">
    <property type="entry name" value="SAM-dependent_MTases_sf"/>
</dbReference>
<name>A0A0H3YDC5_SALET</name>
<dbReference type="AlphaFoldDB" id="A0A0H3YDC5"/>
<keyword evidence="1" id="KW-0808">Transferase</keyword>
<accession>A0A0H3YDC5</accession>
<protein>
    <submittedName>
        <fullName evidence="1">DNA modification methylase</fullName>
    </submittedName>
</protein>
<dbReference type="EMBL" id="KR091911">
    <property type="protein sequence ID" value="AKN19317.1"/>
    <property type="molecule type" value="Genomic_DNA"/>
</dbReference>
<dbReference type="SUPFAM" id="SSF53335">
    <property type="entry name" value="S-adenosyl-L-methionine-dependent methyltransferases"/>
    <property type="match status" value="1"/>
</dbReference>
<evidence type="ECO:0000313" key="1">
    <source>
        <dbReference type="EMBL" id="AKN19317.1"/>
    </source>
</evidence>
<dbReference type="GO" id="GO:0032259">
    <property type="term" value="P:methylation"/>
    <property type="evidence" value="ECO:0007669"/>
    <property type="project" value="UniProtKB-KW"/>
</dbReference>
<keyword evidence="1" id="KW-0614">Plasmid</keyword>
<dbReference type="GO" id="GO:0008168">
    <property type="term" value="F:methyltransferase activity"/>
    <property type="evidence" value="ECO:0007669"/>
    <property type="project" value="UniProtKB-KW"/>
</dbReference>
<keyword evidence="1" id="KW-0489">Methyltransferase</keyword>